<proteinExistence type="predicted"/>
<organism evidence="1 2">
    <name type="scientific">Cardamine amara subsp. amara</name>
    <dbReference type="NCBI Taxonomy" id="228776"/>
    <lineage>
        <taxon>Eukaryota</taxon>
        <taxon>Viridiplantae</taxon>
        <taxon>Streptophyta</taxon>
        <taxon>Embryophyta</taxon>
        <taxon>Tracheophyta</taxon>
        <taxon>Spermatophyta</taxon>
        <taxon>Magnoliopsida</taxon>
        <taxon>eudicotyledons</taxon>
        <taxon>Gunneridae</taxon>
        <taxon>Pentapetalae</taxon>
        <taxon>rosids</taxon>
        <taxon>malvids</taxon>
        <taxon>Brassicales</taxon>
        <taxon>Brassicaceae</taxon>
        <taxon>Cardamineae</taxon>
        <taxon>Cardamine</taxon>
    </lineage>
</organism>
<accession>A0ABD0ZPF5</accession>
<dbReference type="EMBL" id="JBANAX010000922">
    <property type="protein sequence ID" value="KAL1188491.1"/>
    <property type="molecule type" value="Genomic_DNA"/>
</dbReference>
<dbReference type="PANTHER" id="PTHR47074">
    <property type="entry name" value="BNAC02G40300D PROTEIN"/>
    <property type="match status" value="1"/>
</dbReference>
<comment type="caution">
    <text evidence="1">The sequence shown here is derived from an EMBL/GenBank/DDBJ whole genome shotgun (WGS) entry which is preliminary data.</text>
</comment>
<dbReference type="InterPro" id="IPR052929">
    <property type="entry name" value="RNase_H-like_EbsB-rel"/>
</dbReference>
<name>A0ABD0ZPF5_CARAN</name>
<keyword evidence="2" id="KW-1185">Reference proteome</keyword>
<evidence type="ECO:0000313" key="1">
    <source>
        <dbReference type="EMBL" id="KAL1188491.1"/>
    </source>
</evidence>
<sequence length="75" mass="8587">MAESLQPKDQVKWKPPDTGWLKCNIGSAWSNNTQLGGGGWVLRDETRKVLLHSRRAFIALTSKQDAMLCRIRYRT</sequence>
<reference evidence="1 2" key="1">
    <citation type="submission" date="2024-04" db="EMBL/GenBank/DDBJ databases">
        <title>Genome assembly C_amara_ONT_v2.</title>
        <authorList>
            <person name="Yant L."/>
            <person name="Moore C."/>
            <person name="Slenker M."/>
        </authorList>
    </citation>
    <scope>NUCLEOTIDE SEQUENCE [LARGE SCALE GENOMIC DNA]</scope>
    <source>
        <tissue evidence="1">Leaf</tissue>
    </source>
</reference>
<dbReference type="Proteomes" id="UP001558713">
    <property type="component" value="Unassembled WGS sequence"/>
</dbReference>
<gene>
    <name evidence="1" type="ORF">V5N11_005921</name>
</gene>
<evidence type="ECO:0000313" key="2">
    <source>
        <dbReference type="Proteomes" id="UP001558713"/>
    </source>
</evidence>
<dbReference type="PANTHER" id="PTHR47074:SF49">
    <property type="entry name" value="POLYNUCLEOTIDYL TRANSFERASE, RIBONUCLEASE H-LIKE SUPERFAMILY PROTEIN"/>
    <property type="match status" value="1"/>
</dbReference>
<protein>
    <submittedName>
        <fullName evidence="1">Uncharacterized protein</fullName>
    </submittedName>
</protein>
<dbReference type="AlphaFoldDB" id="A0ABD0ZPF5"/>